<feature type="transmembrane region" description="Helical" evidence="9">
    <location>
        <begin position="7"/>
        <end position="27"/>
    </location>
</feature>
<organism evidence="10 11">
    <name type="scientific">Polynucleobacter wuianus</name>
    <dbReference type="NCBI Taxonomy" id="1743168"/>
    <lineage>
        <taxon>Bacteria</taxon>
        <taxon>Pseudomonadati</taxon>
        <taxon>Pseudomonadota</taxon>
        <taxon>Betaproteobacteria</taxon>
        <taxon>Burkholderiales</taxon>
        <taxon>Burkholderiaceae</taxon>
        <taxon>Polynucleobacter</taxon>
    </lineage>
</organism>
<keyword evidence="2" id="KW-0813">Transport</keyword>
<feature type="transmembrane region" description="Helical" evidence="9">
    <location>
        <begin position="329"/>
        <end position="347"/>
    </location>
</feature>
<feature type="transmembrane region" description="Helical" evidence="9">
    <location>
        <begin position="47"/>
        <end position="72"/>
    </location>
</feature>
<dbReference type="GO" id="GO:0015293">
    <property type="term" value="F:symporter activity"/>
    <property type="evidence" value="ECO:0007669"/>
    <property type="project" value="UniProtKB-KW"/>
</dbReference>
<keyword evidence="5" id="KW-0769">Symport</keyword>
<dbReference type="GO" id="GO:0006835">
    <property type="term" value="P:dicarboxylic acid transport"/>
    <property type="evidence" value="ECO:0007669"/>
    <property type="project" value="TreeGrafter"/>
</dbReference>
<dbReference type="Gene3D" id="1.10.3860.10">
    <property type="entry name" value="Sodium:dicarboxylate symporter"/>
    <property type="match status" value="1"/>
</dbReference>
<name>A0A191UHE4_9BURK</name>
<feature type="transmembrane region" description="Helical" evidence="9">
    <location>
        <begin position="84"/>
        <end position="106"/>
    </location>
</feature>
<dbReference type="EMBL" id="CP015922">
    <property type="protein sequence ID" value="ANJ00322.1"/>
    <property type="molecule type" value="Genomic_DNA"/>
</dbReference>
<dbReference type="RefSeq" id="WP_068949322.1">
    <property type="nucleotide sequence ID" value="NZ_CP015922.1"/>
</dbReference>
<keyword evidence="4 9" id="KW-0812">Transmembrane</keyword>
<sequence>MSSKKLTHFILGAMILGIISGYLVHYFGSASGFAIQYVEYISVLTDIFLRLIKMIIAPLVFSTLVVGIARMGDASAIGRVGLKTFSWFISMSLVSLLLGLLMVNLLDPGVGVNLPIPEVTASTGLDKSGFNIREFFQHIFPSSIFDAMGKNEILQIVVFAIFFGVAAGSFGERAEEFIRNLDMLSHIMLKITTAVMKFAPVAVFAAVSSVIAENGLDILFTYGKFMASFYASILMLWVVIILLSSLVLKRRAFHLVSMLRQPILLAFTTASSEAAYPMTLEQVERFGCKNKIASFVLPVGYSFNLDGSMMYCSFAAIFIAQVYGIEMPLSQQLLMLLVLMITSKGIAGVPRASLVVIAATLSQFNLPEAGVLLILGIDHFLDMARSATNVLGNGLATAVISKWEGELDEHGHRS</sequence>
<proteinExistence type="predicted"/>
<evidence type="ECO:0000313" key="11">
    <source>
        <dbReference type="Proteomes" id="UP000078463"/>
    </source>
</evidence>
<evidence type="ECO:0000256" key="5">
    <source>
        <dbReference type="ARBA" id="ARBA00022847"/>
    </source>
</evidence>
<dbReference type="FunFam" id="1.10.3860.10:FF:000001">
    <property type="entry name" value="C4-dicarboxylate transport protein"/>
    <property type="match status" value="1"/>
</dbReference>
<feature type="transmembrane region" description="Helical" evidence="9">
    <location>
        <begin position="153"/>
        <end position="170"/>
    </location>
</feature>
<keyword evidence="7 9" id="KW-0472">Membrane</keyword>
<feature type="transmembrane region" description="Helical" evidence="9">
    <location>
        <begin position="295"/>
        <end position="323"/>
    </location>
</feature>
<evidence type="ECO:0000256" key="1">
    <source>
        <dbReference type="ARBA" id="ARBA00004651"/>
    </source>
</evidence>
<evidence type="ECO:0000256" key="6">
    <source>
        <dbReference type="ARBA" id="ARBA00022989"/>
    </source>
</evidence>
<keyword evidence="6 9" id="KW-1133">Transmembrane helix</keyword>
<comment type="function">
    <text evidence="8">Responsible for the transport of dicarboxylates such as succinate, fumarate, and malate from the periplasm across the membrane.</text>
</comment>
<reference evidence="11" key="1">
    <citation type="submission" date="2016-05" db="EMBL/GenBank/DDBJ databases">
        <title>Polynucleobacter sp. QLW-P1FAT50C-4 genome.</title>
        <authorList>
            <person name="Hahn M.W."/>
        </authorList>
    </citation>
    <scope>NUCLEOTIDE SEQUENCE [LARGE SCALE GENOMIC DNA]</scope>
    <source>
        <strain evidence="11">QLW-P1FAT50C-4</strain>
    </source>
</reference>
<dbReference type="GO" id="GO:0005886">
    <property type="term" value="C:plasma membrane"/>
    <property type="evidence" value="ECO:0007669"/>
    <property type="project" value="UniProtKB-SubCell"/>
</dbReference>
<evidence type="ECO:0000256" key="3">
    <source>
        <dbReference type="ARBA" id="ARBA00022475"/>
    </source>
</evidence>
<dbReference type="Pfam" id="PF00375">
    <property type="entry name" value="SDF"/>
    <property type="match status" value="1"/>
</dbReference>
<dbReference type="PRINTS" id="PR00173">
    <property type="entry name" value="EDTRNSPORT"/>
</dbReference>
<evidence type="ECO:0000256" key="7">
    <source>
        <dbReference type="ARBA" id="ARBA00023136"/>
    </source>
</evidence>
<dbReference type="InterPro" id="IPR001991">
    <property type="entry name" value="Na-dicarboxylate_symporter"/>
</dbReference>
<dbReference type="OrthoDB" id="9766690at2"/>
<dbReference type="PANTHER" id="PTHR42865">
    <property type="entry name" value="PROTON/GLUTAMATE-ASPARTATE SYMPORTER"/>
    <property type="match status" value="1"/>
</dbReference>
<evidence type="ECO:0000256" key="8">
    <source>
        <dbReference type="ARBA" id="ARBA00053346"/>
    </source>
</evidence>
<dbReference type="KEGG" id="pwu:A8O14_09690"/>
<keyword evidence="11" id="KW-1185">Reference proteome</keyword>
<dbReference type="STRING" id="1743168.A8O14_09690"/>
<keyword evidence="3" id="KW-1003">Cell membrane</keyword>
<feature type="transmembrane region" description="Helical" evidence="9">
    <location>
        <begin position="191"/>
        <end position="212"/>
    </location>
</feature>
<gene>
    <name evidence="10" type="ORF">A8O14_09690</name>
</gene>
<evidence type="ECO:0000256" key="9">
    <source>
        <dbReference type="SAM" id="Phobius"/>
    </source>
</evidence>
<comment type="subcellular location">
    <subcellularLocation>
        <location evidence="1">Cell membrane</location>
        <topology evidence="1">Multi-pass membrane protein</topology>
    </subcellularLocation>
</comment>
<dbReference type="PANTHER" id="PTHR42865:SF7">
    <property type="entry name" value="PROTON_GLUTAMATE-ASPARTATE SYMPORTER"/>
    <property type="match status" value="1"/>
</dbReference>
<accession>A0A191UHE4</accession>
<protein>
    <submittedName>
        <fullName evidence="10">C4-dicarboxylate ABC transporter</fullName>
    </submittedName>
</protein>
<feature type="transmembrane region" description="Helical" evidence="9">
    <location>
        <begin position="227"/>
        <end position="248"/>
    </location>
</feature>
<dbReference type="AlphaFoldDB" id="A0A191UHE4"/>
<evidence type="ECO:0000256" key="2">
    <source>
        <dbReference type="ARBA" id="ARBA00022448"/>
    </source>
</evidence>
<dbReference type="InterPro" id="IPR036458">
    <property type="entry name" value="Na:dicarbo_symporter_sf"/>
</dbReference>
<dbReference type="Proteomes" id="UP000078463">
    <property type="component" value="Chromosome"/>
</dbReference>
<evidence type="ECO:0000256" key="4">
    <source>
        <dbReference type="ARBA" id="ARBA00022692"/>
    </source>
</evidence>
<dbReference type="SUPFAM" id="SSF118215">
    <property type="entry name" value="Proton glutamate symport protein"/>
    <property type="match status" value="1"/>
</dbReference>
<evidence type="ECO:0000313" key="10">
    <source>
        <dbReference type="EMBL" id="ANJ00322.1"/>
    </source>
</evidence>